<sequence>MDALDKLFRKITPKEQVLLLELLKEIKDSELRTRLQIKKLTGGKYFRVRKRSFRIIFHFKDGRVAIDEIRLRNEKTYRGF</sequence>
<evidence type="ECO:0008006" key="3">
    <source>
        <dbReference type="Google" id="ProtNLM"/>
    </source>
</evidence>
<dbReference type="AlphaFoldDB" id="A0A1G2D206"/>
<name>A0A1G2D206_9BACT</name>
<reference evidence="1 2" key="1">
    <citation type="journal article" date="2016" name="Nat. Commun.">
        <title>Thousands of microbial genomes shed light on interconnected biogeochemical processes in an aquifer system.</title>
        <authorList>
            <person name="Anantharaman K."/>
            <person name="Brown C.T."/>
            <person name="Hug L.A."/>
            <person name="Sharon I."/>
            <person name="Castelle C.J."/>
            <person name="Probst A.J."/>
            <person name="Thomas B.C."/>
            <person name="Singh A."/>
            <person name="Wilkins M.J."/>
            <person name="Karaoz U."/>
            <person name="Brodie E.L."/>
            <person name="Williams K.H."/>
            <person name="Hubbard S.S."/>
            <person name="Banfield J.F."/>
        </authorList>
    </citation>
    <scope>NUCLEOTIDE SEQUENCE [LARGE SCALE GENOMIC DNA]</scope>
</reference>
<gene>
    <name evidence="1" type="ORF">A3D65_03850</name>
</gene>
<dbReference type="SUPFAM" id="SSF143011">
    <property type="entry name" value="RelE-like"/>
    <property type="match status" value="1"/>
</dbReference>
<evidence type="ECO:0000313" key="1">
    <source>
        <dbReference type="EMBL" id="OGZ07639.1"/>
    </source>
</evidence>
<protein>
    <recommendedName>
        <fullName evidence="3">Cytotoxic translational repressor of toxin-antitoxin stability system</fullName>
    </recommendedName>
</protein>
<accession>A0A1G2D206</accession>
<evidence type="ECO:0000313" key="2">
    <source>
        <dbReference type="Proteomes" id="UP000177996"/>
    </source>
</evidence>
<dbReference type="InterPro" id="IPR035093">
    <property type="entry name" value="RelE/ParE_toxin_dom_sf"/>
</dbReference>
<dbReference type="Proteomes" id="UP000177996">
    <property type="component" value="Unassembled WGS sequence"/>
</dbReference>
<organism evidence="1 2">
    <name type="scientific">Candidatus Lloydbacteria bacterium RIFCSPHIGHO2_02_FULL_50_13</name>
    <dbReference type="NCBI Taxonomy" id="1798661"/>
    <lineage>
        <taxon>Bacteria</taxon>
        <taxon>Candidatus Lloydiibacteriota</taxon>
    </lineage>
</organism>
<dbReference type="EMBL" id="MHLL01000055">
    <property type="protein sequence ID" value="OGZ07639.1"/>
    <property type="molecule type" value="Genomic_DNA"/>
</dbReference>
<proteinExistence type="predicted"/>
<comment type="caution">
    <text evidence="1">The sequence shown here is derived from an EMBL/GenBank/DDBJ whole genome shotgun (WGS) entry which is preliminary data.</text>
</comment>
<dbReference type="Gene3D" id="3.30.2310.20">
    <property type="entry name" value="RelE-like"/>
    <property type="match status" value="1"/>
</dbReference>